<keyword evidence="10" id="KW-1185">Reference proteome</keyword>
<name>A0A1H9DDB6_9ACTN</name>
<dbReference type="Pfam" id="PF00528">
    <property type="entry name" value="BPD_transp_1"/>
    <property type="match status" value="1"/>
</dbReference>
<evidence type="ECO:0000256" key="4">
    <source>
        <dbReference type="ARBA" id="ARBA00022692"/>
    </source>
</evidence>
<keyword evidence="2 7" id="KW-0813">Transport</keyword>
<evidence type="ECO:0000256" key="3">
    <source>
        <dbReference type="ARBA" id="ARBA00022475"/>
    </source>
</evidence>
<keyword evidence="4 7" id="KW-0812">Transmembrane</keyword>
<dbReference type="STRING" id="1036181.SAMN05421756_102502"/>
<dbReference type="PROSITE" id="PS50928">
    <property type="entry name" value="ABC_TM1"/>
    <property type="match status" value="1"/>
</dbReference>
<keyword evidence="6 7" id="KW-0472">Membrane</keyword>
<evidence type="ECO:0000256" key="2">
    <source>
        <dbReference type="ARBA" id="ARBA00022448"/>
    </source>
</evidence>
<dbReference type="CDD" id="cd06261">
    <property type="entry name" value="TM_PBP2"/>
    <property type="match status" value="1"/>
</dbReference>
<comment type="subcellular location">
    <subcellularLocation>
        <location evidence="1 7">Cell membrane</location>
        <topology evidence="1 7">Multi-pass membrane protein</topology>
    </subcellularLocation>
</comment>
<reference evidence="10" key="1">
    <citation type="submission" date="2016-10" db="EMBL/GenBank/DDBJ databases">
        <authorList>
            <person name="Varghese N."/>
            <person name="Submissions S."/>
        </authorList>
    </citation>
    <scope>NUCLEOTIDE SEQUENCE [LARGE SCALE GENOMIC DNA]</scope>
    <source>
        <strain evidence="10">CGMCC 4.6856</strain>
    </source>
</reference>
<feature type="transmembrane region" description="Helical" evidence="7">
    <location>
        <begin position="194"/>
        <end position="214"/>
    </location>
</feature>
<feature type="transmembrane region" description="Helical" evidence="7">
    <location>
        <begin position="150"/>
        <end position="173"/>
    </location>
</feature>
<feature type="transmembrane region" description="Helical" evidence="7">
    <location>
        <begin position="114"/>
        <end position="138"/>
    </location>
</feature>
<dbReference type="InterPro" id="IPR000515">
    <property type="entry name" value="MetI-like"/>
</dbReference>
<dbReference type="OrthoDB" id="61122at2"/>
<evidence type="ECO:0000256" key="1">
    <source>
        <dbReference type="ARBA" id="ARBA00004651"/>
    </source>
</evidence>
<dbReference type="InterPro" id="IPR035906">
    <property type="entry name" value="MetI-like_sf"/>
</dbReference>
<dbReference type="RefSeq" id="WP_091178353.1">
    <property type="nucleotide sequence ID" value="NZ_FOFA01000002.1"/>
</dbReference>
<keyword evidence="3" id="KW-1003">Cell membrane</keyword>
<evidence type="ECO:0000256" key="7">
    <source>
        <dbReference type="RuleBase" id="RU363032"/>
    </source>
</evidence>
<keyword evidence="5 7" id="KW-1133">Transmembrane helix</keyword>
<dbReference type="PANTHER" id="PTHR43744">
    <property type="entry name" value="ABC TRANSPORTER PERMEASE PROTEIN MG189-RELATED-RELATED"/>
    <property type="match status" value="1"/>
</dbReference>
<gene>
    <name evidence="9" type="ORF">SAMN05421756_102502</name>
</gene>
<evidence type="ECO:0000313" key="10">
    <source>
        <dbReference type="Proteomes" id="UP000198504"/>
    </source>
</evidence>
<evidence type="ECO:0000313" key="9">
    <source>
        <dbReference type="EMBL" id="SEQ11369.1"/>
    </source>
</evidence>
<feature type="domain" description="ABC transmembrane type-1" evidence="8">
    <location>
        <begin position="79"/>
        <end position="268"/>
    </location>
</feature>
<evidence type="ECO:0000259" key="8">
    <source>
        <dbReference type="PROSITE" id="PS50928"/>
    </source>
</evidence>
<dbReference type="GO" id="GO:0005886">
    <property type="term" value="C:plasma membrane"/>
    <property type="evidence" value="ECO:0007669"/>
    <property type="project" value="UniProtKB-SubCell"/>
</dbReference>
<protein>
    <submittedName>
        <fullName evidence="9">Multiple sugar transport system permease protein</fullName>
    </submittedName>
</protein>
<dbReference type="SUPFAM" id="SSF161098">
    <property type="entry name" value="MetI-like"/>
    <property type="match status" value="1"/>
</dbReference>
<feature type="transmembrane region" description="Helical" evidence="7">
    <location>
        <begin position="20"/>
        <end position="37"/>
    </location>
</feature>
<dbReference type="Proteomes" id="UP000198504">
    <property type="component" value="Unassembled WGS sequence"/>
</dbReference>
<proteinExistence type="inferred from homology"/>
<sequence>MSSLACRGPVRRGPEVARHLLLLVLALVFLLPFYVVVRNALATPAELASASWVWWPAHPSLDNLRRLFADQNVRFARSLLNSAVVSVLQTVLTVAISAMAGYGLARVPSRASRLVLGLTVLTLMVPTTVTFVPTFVMVSSLGWISSLRGLVVPVLFSAFATFLFRQFFAGFPLELEEAAAIDGAGRWRTFTRVVLPNAWGICSAVGVITFLNAWNSFLWPLLIGQDPAYRTVQVALSAYTSSQRVDVAQVFMGSAVAILPVLVVFVVLQRQLVQGVERSGID</sequence>
<accession>A0A1H9DDB6</accession>
<dbReference type="GO" id="GO:0055085">
    <property type="term" value="P:transmembrane transport"/>
    <property type="evidence" value="ECO:0007669"/>
    <property type="project" value="InterPro"/>
</dbReference>
<feature type="transmembrane region" description="Helical" evidence="7">
    <location>
        <begin position="247"/>
        <end position="268"/>
    </location>
</feature>
<evidence type="ECO:0000256" key="6">
    <source>
        <dbReference type="ARBA" id="ARBA00023136"/>
    </source>
</evidence>
<organism evidence="9 10">
    <name type="scientific">Microlunatus flavus</name>
    <dbReference type="NCBI Taxonomy" id="1036181"/>
    <lineage>
        <taxon>Bacteria</taxon>
        <taxon>Bacillati</taxon>
        <taxon>Actinomycetota</taxon>
        <taxon>Actinomycetes</taxon>
        <taxon>Propionibacteriales</taxon>
        <taxon>Propionibacteriaceae</taxon>
        <taxon>Microlunatus</taxon>
    </lineage>
</organism>
<dbReference type="EMBL" id="FOFA01000002">
    <property type="protein sequence ID" value="SEQ11369.1"/>
    <property type="molecule type" value="Genomic_DNA"/>
</dbReference>
<keyword evidence="9" id="KW-0762">Sugar transport</keyword>
<comment type="similarity">
    <text evidence="7">Belongs to the binding-protein-dependent transport system permease family.</text>
</comment>
<feature type="transmembrane region" description="Helical" evidence="7">
    <location>
        <begin position="79"/>
        <end position="102"/>
    </location>
</feature>
<evidence type="ECO:0000256" key="5">
    <source>
        <dbReference type="ARBA" id="ARBA00022989"/>
    </source>
</evidence>
<dbReference type="AlphaFoldDB" id="A0A1H9DDB6"/>
<dbReference type="PANTHER" id="PTHR43744:SF12">
    <property type="entry name" value="ABC TRANSPORTER PERMEASE PROTEIN MG189-RELATED"/>
    <property type="match status" value="1"/>
</dbReference>
<dbReference type="Gene3D" id="1.10.3720.10">
    <property type="entry name" value="MetI-like"/>
    <property type="match status" value="1"/>
</dbReference>